<organism evidence="1 2">
    <name type="scientific">Pseudanabaena galeata UHCC 0370</name>
    <dbReference type="NCBI Taxonomy" id="3110310"/>
    <lineage>
        <taxon>Bacteria</taxon>
        <taxon>Bacillati</taxon>
        <taxon>Cyanobacteriota</taxon>
        <taxon>Cyanophyceae</taxon>
        <taxon>Pseudanabaenales</taxon>
        <taxon>Pseudanabaenaceae</taxon>
        <taxon>Pseudanabaena</taxon>
    </lineage>
</organism>
<evidence type="ECO:0000313" key="2">
    <source>
        <dbReference type="Proteomes" id="UP001301388"/>
    </source>
</evidence>
<protein>
    <submittedName>
        <fullName evidence="1">Uncharacterized protein</fullName>
    </submittedName>
</protein>
<dbReference type="EMBL" id="JAYGIE010000099">
    <property type="protein sequence ID" value="MEA5479801.1"/>
    <property type="molecule type" value="Genomic_DNA"/>
</dbReference>
<comment type="caution">
    <text evidence="1">The sequence shown here is derived from an EMBL/GenBank/DDBJ whole genome shotgun (WGS) entry which is preliminary data.</text>
</comment>
<evidence type="ECO:0000313" key="1">
    <source>
        <dbReference type="EMBL" id="MEA5479801.1"/>
    </source>
</evidence>
<keyword evidence="2" id="KW-1185">Reference proteome</keyword>
<dbReference type="RefSeq" id="WP_281008145.1">
    <property type="nucleotide sequence ID" value="NZ_JAYGIE010000099.1"/>
</dbReference>
<reference evidence="1 2" key="1">
    <citation type="submission" date="2023-12" db="EMBL/GenBank/DDBJ databases">
        <title>Baltic Sea Cyanobacteria.</title>
        <authorList>
            <person name="Delbaje E."/>
            <person name="Fewer D.P."/>
            <person name="Shishido T.K."/>
        </authorList>
    </citation>
    <scope>NUCLEOTIDE SEQUENCE [LARGE SCALE GENOMIC DNA]</scope>
    <source>
        <strain evidence="1 2">UHCC 0370</strain>
    </source>
</reference>
<name>A0ABU5TNC5_9CYAN</name>
<sequence>MIKPTNMMAAQKRVRFIDAKLTADEKLLLLAGAVFTDLLYFETKASS</sequence>
<gene>
    <name evidence="1" type="ORF">VB774_19425</name>
</gene>
<accession>A0ABU5TNC5</accession>
<proteinExistence type="predicted"/>
<dbReference type="Proteomes" id="UP001301388">
    <property type="component" value="Unassembled WGS sequence"/>
</dbReference>